<comment type="subcellular location">
    <subcellularLocation>
        <location evidence="1">Cytoplasm</location>
    </subcellularLocation>
</comment>
<reference evidence="5 6" key="1">
    <citation type="submission" date="2018-09" db="EMBL/GenBank/DDBJ databases">
        <title>YIM PH 21725 draft genome.</title>
        <authorList>
            <person name="Miao C."/>
        </authorList>
    </citation>
    <scope>NUCLEOTIDE SEQUENCE [LARGE SCALE GENOMIC DNA]</scope>
    <source>
        <strain evidence="6">YIM PH21725</strain>
    </source>
</reference>
<gene>
    <name evidence="5" type="ORF">D5S19_26205</name>
</gene>
<protein>
    <submittedName>
        <fullName evidence="5">ESX secretion-associated protein EspG</fullName>
    </submittedName>
</protein>
<keyword evidence="3" id="KW-0963">Cytoplasm</keyword>
<name>A0A419HSM7_9PSEU</name>
<accession>A0A419HSM7</accession>
<proteinExistence type="inferred from homology"/>
<dbReference type="InterPro" id="IPR025734">
    <property type="entry name" value="EspG"/>
</dbReference>
<dbReference type="Pfam" id="PF14011">
    <property type="entry name" value="ESX-1_EspG"/>
    <property type="match status" value="1"/>
</dbReference>
<keyword evidence="4" id="KW-0143">Chaperone</keyword>
<comment type="similarity">
    <text evidence="2">Belongs to the EspG family.</text>
</comment>
<dbReference type="Proteomes" id="UP000285112">
    <property type="component" value="Unassembled WGS sequence"/>
</dbReference>
<evidence type="ECO:0000256" key="4">
    <source>
        <dbReference type="ARBA" id="ARBA00023186"/>
    </source>
</evidence>
<comment type="caution">
    <text evidence="5">The sequence shown here is derived from an EMBL/GenBank/DDBJ whole genome shotgun (WGS) entry which is preliminary data.</text>
</comment>
<evidence type="ECO:0000313" key="6">
    <source>
        <dbReference type="Proteomes" id="UP000285112"/>
    </source>
</evidence>
<evidence type="ECO:0000313" key="5">
    <source>
        <dbReference type="EMBL" id="RJQ79610.1"/>
    </source>
</evidence>
<evidence type="ECO:0000256" key="3">
    <source>
        <dbReference type="ARBA" id="ARBA00022490"/>
    </source>
</evidence>
<evidence type="ECO:0000256" key="1">
    <source>
        <dbReference type="ARBA" id="ARBA00004496"/>
    </source>
</evidence>
<sequence>MRGLRVVPACAVELTLSALLGALRNAGLGEPHPVFAAGLRYPPPGRELDTTVRDELAEHRLLDRGDRLTDEFEDVLYALARAETEHVAYVEDGVGHYGVLVAVRGRTAVRAVCSGERVRLRLAAGTHSLAHELVSALPQYAPVEMPSLSLPQDEFREGDDGLYSAVAERSEAARAVDALFRESCCGAGEITVAVREPGCRRRVSGDRLGYLDLASGRVACTVSGPVGNRYLTVVPGTPDLLAQRVTGLRAQLGS</sequence>
<organism evidence="5 6">
    <name type="scientific">Amycolatopsis panacis</name>
    <dbReference type="NCBI Taxonomy" id="2340917"/>
    <lineage>
        <taxon>Bacteria</taxon>
        <taxon>Bacillati</taxon>
        <taxon>Actinomycetota</taxon>
        <taxon>Actinomycetes</taxon>
        <taxon>Pseudonocardiales</taxon>
        <taxon>Pseudonocardiaceae</taxon>
        <taxon>Amycolatopsis</taxon>
    </lineage>
</organism>
<dbReference type="EMBL" id="QZFV01000120">
    <property type="protein sequence ID" value="RJQ79610.1"/>
    <property type="molecule type" value="Genomic_DNA"/>
</dbReference>
<dbReference type="AlphaFoldDB" id="A0A419HSM7"/>
<keyword evidence="6" id="KW-1185">Reference proteome</keyword>
<evidence type="ECO:0000256" key="2">
    <source>
        <dbReference type="ARBA" id="ARBA00006411"/>
    </source>
</evidence>